<dbReference type="Gene3D" id="1.10.1200.10">
    <property type="entry name" value="ACP-like"/>
    <property type="match status" value="1"/>
</dbReference>
<reference evidence="2" key="1">
    <citation type="submission" date="2022-10" db="EMBL/GenBank/DDBJ databases">
        <title>The complete genomes of actinobacterial strains from the NBC collection.</title>
        <authorList>
            <person name="Joergensen T.S."/>
            <person name="Alvarez Arevalo M."/>
            <person name="Sterndorff E.B."/>
            <person name="Faurdal D."/>
            <person name="Vuksanovic O."/>
            <person name="Mourched A.-S."/>
            <person name="Charusanti P."/>
            <person name="Shaw S."/>
            <person name="Blin K."/>
            <person name="Weber T."/>
        </authorList>
    </citation>
    <scope>NUCLEOTIDE SEQUENCE</scope>
    <source>
        <strain evidence="2">NBC_01482</strain>
    </source>
</reference>
<dbReference type="InterPro" id="IPR009081">
    <property type="entry name" value="PP-bd_ACP"/>
</dbReference>
<keyword evidence="3" id="KW-1185">Reference proteome</keyword>
<accession>A0ABZ1YL44</accession>
<gene>
    <name evidence="2" type="ORF">OG563_27635</name>
</gene>
<protein>
    <submittedName>
        <fullName evidence="2">Acyl carrier protein</fullName>
    </submittedName>
</protein>
<sequence length="90" mass="9767">MTAVAGTTTADKVRRIVLATAPEPPAELSDEHRLVEDLGFDSLRLMELTVVLERAFELPRYRPEELVGVRRVDAVIALVSGSLAAGEVPL</sequence>
<proteinExistence type="predicted"/>
<organism evidence="2 3">
    <name type="scientific">Nocardia vinacea</name>
    <dbReference type="NCBI Taxonomy" id="96468"/>
    <lineage>
        <taxon>Bacteria</taxon>
        <taxon>Bacillati</taxon>
        <taxon>Actinomycetota</taxon>
        <taxon>Actinomycetes</taxon>
        <taxon>Mycobacteriales</taxon>
        <taxon>Nocardiaceae</taxon>
        <taxon>Nocardia</taxon>
    </lineage>
</organism>
<dbReference type="SUPFAM" id="SSF47336">
    <property type="entry name" value="ACP-like"/>
    <property type="match status" value="1"/>
</dbReference>
<evidence type="ECO:0000313" key="2">
    <source>
        <dbReference type="EMBL" id="WUV43000.1"/>
    </source>
</evidence>
<dbReference type="Pfam" id="PF00550">
    <property type="entry name" value="PP-binding"/>
    <property type="match status" value="1"/>
</dbReference>
<dbReference type="Proteomes" id="UP001432062">
    <property type="component" value="Chromosome"/>
</dbReference>
<dbReference type="RefSeq" id="WP_327096250.1">
    <property type="nucleotide sequence ID" value="NZ_CP109149.1"/>
</dbReference>
<dbReference type="PROSITE" id="PS50075">
    <property type="entry name" value="CARRIER"/>
    <property type="match status" value="1"/>
</dbReference>
<feature type="domain" description="Carrier" evidence="1">
    <location>
        <begin position="7"/>
        <end position="83"/>
    </location>
</feature>
<evidence type="ECO:0000313" key="3">
    <source>
        <dbReference type="Proteomes" id="UP001432062"/>
    </source>
</evidence>
<dbReference type="InterPro" id="IPR036736">
    <property type="entry name" value="ACP-like_sf"/>
</dbReference>
<evidence type="ECO:0000259" key="1">
    <source>
        <dbReference type="PROSITE" id="PS50075"/>
    </source>
</evidence>
<dbReference type="EMBL" id="CP109441">
    <property type="protein sequence ID" value="WUV43000.1"/>
    <property type="molecule type" value="Genomic_DNA"/>
</dbReference>
<name>A0ABZ1YL44_9NOCA</name>